<dbReference type="InterPro" id="IPR014757">
    <property type="entry name" value="Tscrpt_reg_IclR_C"/>
</dbReference>
<dbReference type="GO" id="GO:0003677">
    <property type="term" value="F:DNA binding"/>
    <property type="evidence" value="ECO:0007669"/>
    <property type="project" value="UniProtKB-KW"/>
</dbReference>
<dbReference type="InterPro" id="IPR050707">
    <property type="entry name" value="HTH_MetabolicPath_Reg"/>
</dbReference>
<dbReference type="GO" id="GO:0045892">
    <property type="term" value="P:negative regulation of DNA-templated transcription"/>
    <property type="evidence" value="ECO:0007669"/>
    <property type="project" value="UniProtKB-ARBA"/>
</dbReference>
<keyword evidence="3" id="KW-0804">Transcription</keyword>
<reference evidence="6 7" key="1">
    <citation type="submission" date="2015-07" db="EMBL/GenBank/DDBJ databases">
        <title>Lactobacillus korensis/26-25/ whole genome sequencing.</title>
        <authorList>
            <person name="Kim M.K."/>
            <person name="Im W.-T."/>
            <person name="Srinivasan S."/>
            <person name="Lee J.-J."/>
        </authorList>
    </citation>
    <scope>NUCLEOTIDE SEQUENCE [LARGE SCALE GENOMIC DNA]</scope>
    <source>
        <strain evidence="6 7">26-25</strain>
    </source>
</reference>
<dbReference type="PANTHER" id="PTHR30136">
    <property type="entry name" value="HELIX-TURN-HELIX TRANSCRIPTIONAL REGULATOR, ICLR FAMILY"/>
    <property type="match status" value="1"/>
</dbReference>
<dbReference type="RefSeq" id="WP_048733657.1">
    <property type="nucleotide sequence ID" value="NZ_CP012033.1"/>
</dbReference>
<dbReference type="InterPro" id="IPR036390">
    <property type="entry name" value="WH_DNA-bd_sf"/>
</dbReference>
<dbReference type="SMART" id="SM00346">
    <property type="entry name" value="HTH_ICLR"/>
    <property type="match status" value="1"/>
</dbReference>
<name>A0AAC8UWQ1_9LACO</name>
<dbReference type="KEGG" id="lko:ABN16_05550"/>
<dbReference type="Proteomes" id="UP000036000">
    <property type="component" value="Chromosome"/>
</dbReference>
<sequence>MTKLIQSIHRATAICQYIAGHPETSLKTLQNVFQLPKTTLFGILATLTADELLYKNPQTAAYSLGRAALALATPLPTDQLLLLLRPELTYLATDLNLAVHVAVRRGNGAHYLAKIEAPHPQHVSAAPGADDPLATTAAGKLLLSAAPTDFQHDYLATVPTAAAQRFRAELPEITARNVAYDHGEQADHIGCVAVGLRDHRDKLLASLSVVAPGDATTLAAGETALLKLVSQLKERL</sequence>
<dbReference type="PROSITE" id="PS51077">
    <property type="entry name" value="HTH_ICLR"/>
    <property type="match status" value="1"/>
</dbReference>
<evidence type="ECO:0000256" key="1">
    <source>
        <dbReference type="ARBA" id="ARBA00023015"/>
    </source>
</evidence>
<keyword evidence="1" id="KW-0805">Transcription regulation</keyword>
<dbReference type="GO" id="GO:0003700">
    <property type="term" value="F:DNA-binding transcription factor activity"/>
    <property type="evidence" value="ECO:0007669"/>
    <property type="project" value="TreeGrafter"/>
</dbReference>
<dbReference type="AlphaFoldDB" id="A0AAC8UWQ1"/>
<evidence type="ECO:0000256" key="2">
    <source>
        <dbReference type="ARBA" id="ARBA00023125"/>
    </source>
</evidence>
<gene>
    <name evidence="6" type="ORF">ABN16_05550</name>
</gene>
<dbReference type="Pfam" id="PF01614">
    <property type="entry name" value="IclR_C"/>
    <property type="match status" value="1"/>
</dbReference>
<evidence type="ECO:0000313" key="6">
    <source>
        <dbReference type="EMBL" id="AKP64510.1"/>
    </source>
</evidence>
<dbReference type="Gene3D" id="1.10.10.10">
    <property type="entry name" value="Winged helix-like DNA-binding domain superfamily/Winged helix DNA-binding domain"/>
    <property type="match status" value="1"/>
</dbReference>
<dbReference type="PANTHER" id="PTHR30136:SF35">
    <property type="entry name" value="HTH-TYPE TRANSCRIPTIONAL REGULATOR RV1719"/>
    <property type="match status" value="1"/>
</dbReference>
<evidence type="ECO:0000256" key="3">
    <source>
        <dbReference type="ARBA" id="ARBA00023163"/>
    </source>
</evidence>
<feature type="domain" description="HTH iclR-type" evidence="4">
    <location>
        <begin position="5"/>
        <end position="66"/>
    </location>
</feature>
<dbReference type="Gene3D" id="3.30.450.40">
    <property type="match status" value="1"/>
</dbReference>
<organism evidence="6 7">
    <name type="scientific">Levilactobacillus koreensis</name>
    <dbReference type="NCBI Taxonomy" id="637971"/>
    <lineage>
        <taxon>Bacteria</taxon>
        <taxon>Bacillati</taxon>
        <taxon>Bacillota</taxon>
        <taxon>Bacilli</taxon>
        <taxon>Lactobacillales</taxon>
        <taxon>Lactobacillaceae</taxon>
        <taxon>Levilactobacillus</taxon>
    </lineage>
</organism>
<dbReference type="PROSITE" id="PS51078">
    <property type="entry name" value="ICLR_ED"/>
    <property type="match status" value="1"/>
</dbReference>
<evidence type="ECO:0008006" key="8">
    <source>
        <dbReference type="Google" id="ProtNLM"/>
    </source>
</evidence>
<dbReference type="InterPro" id="IPR005471">
    <property type="entry name" value="Tscrpt_reg_IclR_N"/>
</dbReference>
<dbReference type="InterPro" id="IPR036388">
    <property type="entry name" value="WH-like_DNA-bd_sf"/>
</dbReference>
<protein>
    <recommendedName>
        <fullName evidence="8">IclR family transcriptional regulator</fullName>
    </recommendedName>
</protein>
<feature type="domain" description="IclR-ED" evidence="5">
    <location>
        <begin position="60"/>
        <end position="236"/>
    </location>
</feature>
<dbReference type="InterPro" id="IPR029016">
    <property type="entry name" value="GAF-like_dom_sf"/>
</dbReference>
<proteinExistence type="predicted"/>
<evidence type="ECO:0000313" key="7">
    <source>
        <dbReference type="Proteomes" id="UP000036000"/>
    </source>
</evidence>
<dbReference type="SUPFAM" id="SSF46785">
    <property type="entry name" value="Winged helix' DNA-binding domain"/>
    <property type="match status" value="1"/>
</dbReference>
<evidence type="ECO:0000259" key="4">
    <source>
        <dbReference type="PROSITE" id="PS51077"/>
    </source>
</evidence>
<keyword evidence="7" id="KW-1185">Reference proteome</keyword>
<accession>A0AAC8UWQ1</accession>
<dbReference type="Pfam" id="PF09339">
    <property type="entry name" value="HTH_IclR"/>
    <property type="match status" value="1"/>
</dbReference>
<evidence type="ECO:0000259" key="5">
    <source>
        <dbReference type="PROSITE" id="PS51078"/>
    </source>
</evidence>
<keyword evidence="2" id="KW-0238">DNA-binding</keyword>
<dbReference type="SUPFAM" id="SSF55781">
    <property type="entry name" value="GAF domain-like"/>
    <property type="match status" value="1"/>
</dbReference>
<dbReference type="EMBL" id="CP012033">
    <property type="protein sequence ID" value="AKP64510.1"/>
    <property type="molecule type" value="Genomic_DNA"/>
</dbReference>